<dbReference type="OrthoDB" id="8807033at2759"/>
<dbReference type="InParanoid" id="A0A2I4BDN6"/>
<accession>A0A2I4BDN6</accession>
<dbReference type="GeneID" id="106518946"/>
<evidence type="ECO:0000313" key="2">
    <source>
        <dbReference type="Proteomes" id="UP000192220"/>
    </source>
</evidence>
<proteinExistence type="predicted"/>
<keyword evidence="1" id="KW-1133">Transmembrane helix</keyword>
<name>A0A2I4BDN6_AUSLI</name>
<keyword evidence="1" id="KW-0472">Membrane</keyword>
<reference evidence="3" key="1">
    <citation type="submission" date="2025-08" db="UniProtKB">
        <authorList>
            <consortium name="RefSeq"/>
        </authorList>
    </citation>
    <scope>IDENTIFICATION</scope>
</reference>
<dbReference type="RefSeq" id="XP_013865851.1">
    <property type="nucleotide sequence ID" value="XM_014010397.1"/>
</dbReference>
<gene>
    <name evidence="3" type="primary">LOC106518946</name>
</gene>
<keyword evidence="1" id="KW-0812">Transmembrane</keyword>
<dbReference type="Gene3D" id="1.20.1070.10">
    <property type="entry name" value="Rhodopsin 7-helix transmembrane proteins"/>
    <property type="match status" value="1"/>
</dbReference>
<dbReference type="KEGG" id="alim:106518946"/>
<dbReference type="Proteomes" id="UP000192220">
    <property type="component" value="Unplaced"/>
</dbReference>
<evidence type="ECO:0000313" key="3">
    <source>
        <dbReference type="RefSeq" id="XP_013865851.1"/>
    </source>
</evidence>
<organism evidence="2 3">
    <name type="scientific">Austrofundulus limnaeus</name>
    <name type="common">Annual killifish</name>
    <dbReference type="NCBI Taxonomy" id="52670"/>
    <lineage>
        <taxon>Eukaryota</taxon>
        <taxon>Metazoa</taxon>
        <taxon>Chordata</taxon>
        <taxon>Craniata</taxon>
        <taxon>Vertebrata</taxon>
        <taxon>Euteleostomi</taxon>
        <taxon>Actinopterygii</taxon>
        <taxon>Neopterygii</taxon>
        <taxon>Teleostei</taxon>
        <taxon>Neoteleostei</taxon>
        <taxon>Acanthomorphata</taxon>
        <taxon>Ovalentaria</taxon>
        <taxon>Atherinomorphae</taxon>
        <taxon>Cyprinodontiformes</taxon>
        <taxon>Rivulidae</taxon>
        <taxon>Austrofundulus</taxon>
    </lineage>
</organism>
<evidence type="ECO:0000256" key="1">
    <source>
        <dbReference type="SAM" id="Phobius"/>
    </source>
</evidence>
<feature type="transmembrane region" description="Helical" evidence="1">
    <location>
        <begin position="45"/>
        <end position="68"/>
    </location>
</feature>
<dbReference type="AlphaFoldDB" id="A0A2I4BDN6"/>
<sequence length="237" mass="26871">MRSVWESVWEMSAQCWPGSVTEGGVHASRGWLRRFVLLKLVTVLLFPHGTGLPMLVSCVFSLRALWLLHSPHVSTKPSTVLLAQLAFTDGLLLLQWALQLGMALCWWTEGEAGCEAEVSPVRDTVSAFCQELLDAHHLASLLLLALLGLEATLVSRWPQQTRRFRTSQQAQLCCSLVWMLVLIELASKLLQNVRRQTYLSALPGLSLCLRRTLWLVDSWLHYAVLKFKPQRRRSSFH</sequence>
<protein>
    <submittedName>
        <fullName evidence="3">Uncharacterized protein LOC106518946</fullName>
    </submittedName>
</protein>
<keyword evidence="2" id="KW-1185">Reference proteome</keyword>